<organism evidence="1 2">
    <name type="scientific">Penicillium oxalicum (strain 114-2 / CGMCC 5302)</name>
    <name type="common">Penicillium decumbens</name>
    <dbReference type="NCBI Taxonomy" id="933388"/>
    <lineage>
        <taxon>Eukaryota</taxon>
        <taxon>Fungi</taxon>
        <taxon>Dikarya</taxon>
        <taxon>Ascomycota</taxon>
        <taxon>Pezizomycotina</taxon>
        <taxon>Eurotiomycetes</taxon>
        <taxon>Eurotiomycetidae</taxon>
        <taxon>Eurotiales</taxon>
        <taxon>Aspergillaceae</taxon>
        <taxon>Penicillium</taxon>
    </lineage>
</organism>
<dbReference type="HOGENOM" id="CLU_3399569_0_0_1"/>
<keyword evidence="2" id="KW-1185">Reference proteome</keyword>
<dbReference type="Proteomes" id="UP000019376">
    <property type="component" value="Unassembled WGS sequence"/>
</dbReference>
<accession>S8AKG7</accession>
<dbReference type="EMBL" id="KB644408">
    <property type="protein sequence ID" value="EPS26308.1"/>
    <property type="molecule type" value="Genomic_DNA"/>
</dbReference>
<dbReference type="AlphaFoldDB" id="S8AKG7"/>
<sequence>MTHIYSKNQPFFTLRITVALLIRRLLDIDAV</sequence>
<name>S8AKG7_PENO1</name>
<gene>
    <name evidence="1" type="ORF">PDE_01244</name>
</gene>
<proteinExistence type="predicted"/>
<evidence type="ECO:0000313" key="1">
    <source>
        <dbReference type="EMBL" id="EPS26308.1"/>
    </source>
</evidence>
<reference evidence="1 2" key="1">
    <citation type="journal article" date="2013" name="PLoS ONE">
        <title>Genomic and secretomic analyses reveal unique features of the lignocellulolytic enzyme system of Penicillium decumbens.</title>
        <authorList>
            <person name="Liu G."/>
            <person name="Zhang L."/>
            <person name="Wei X."/>
            <person name="Zou G."/>
            <person name="Qin Y."/>
            <person name="Ma L."/>
            <person name="Li J."/>
            <person name="Zheng H."/>
            <person name="Wang S."/>
            <person name="Wang C."/>
            <person name="Xun L."/>
            <person name="Zhao G.-P."/>
            <person name="Zhou Z."/>
            <person name="Qu Y."/>
        </authorList>
    </citation>
    <scope>NUCLEOTIDE SEQUENCE [LARGE SCALE GENOMIC DNA]</scope>
    <source>
        <strain evidence="2">114-2 / CGMCC 5302</strain>
    </source>
</reference>
<protein>
    <submittedName>
        <fullName evidence="1">Uncharacterized protein</fullName>
    </submittedName>
</protein>
<evidence type="ECO:0000313" key="2">
    <source>
        <dbReference type="Proteomes" id="UP000019376"/>
    </source>
</evidence>